<reference evidence="3 4" key="1">
    <citation type="submission" date="2014-07" db="EMBL/GenBank/DDBJ databases">
        <title>Complete Genome Sequence of Dyella japonica Strain A8 Isolated from Malaysian Tropical Soil.</title>
        <authorList>
            <person name="Hui R.K.H."/>
            <person name="Chen J.-W."/>
            <person name="Chan K.-G."/>
            <person name="Leung F.C.C."/>
        </authorList>
    </citation>
    <scope>NUCLEOTIDE SEQUENCE [LARGE SCALE GENOMIC DNA]</scope>
    <source>
        <strain evidence="3 4">A8</strain>
    </source>
</reference>
<dbReference type="PATRIC" id="fig|1217721.7.peg.209"/>
<dbReference type="KEGG" id="dja:HY57_01000"/>
<dbReference type="Proteomes" id="UP000027987">
    <property type="component" value="Chromosome"/>
</dbReference>
<dbReference type="HOGENOM" id="CLU_2355262_0_0_6"/>
<feature type="signal peptide" evidence="2">
    <location>
        <begin position="1"/>
        <end position="23"/>
    </location>
</feature>
<protein>
    <submittedName>
        <fullName evidence="3">Uncharacterized protein</fullName>
    </submittedName>
</protein>
<sequence>MALIRTTLGAALVFGLAVFTAQGHDMGAKPRTLAAPSAIPAVDAPASASATPSTDGVSYPASSSHGEAHVEGDSRVNGRSDWDVDYPSQLAPQALH</sequence>
<evidence type="ECO:0000313" key="4">
    <source>
        <dbReference type="Proteomes" id="UP000027987"/>
    </source>
</evidence>
<dbReference type="RefSeq" id="WP_019466474.1">
    <property type="nucleotide sequence ID" value="NZ_ALOY01000174.1"/>
</dbReference>
<feature type="chain" id="PRO_5001706591" evidence="2">
    <location>
        <begin position="24"/>
        <end position="96"/>
    </location>
</feature>
<keyword evidence="2" id="KW-0732">Signal</keyword>
<dbReference type="OrthoDB" id="10002459at2"/>
<accession>A0A075JWT9</accession>
<organism evidence="3 4">
    <name type="scientific">Dyella japonica A8</name>
    <dbReference type="NCBI Taxonomy" id="1217721"/>
    <lineage>
        <taxon>Bacteria</taxon>
        <taxon>Pseudomonadati</taxon>
        <taxon>Pseudomonadota</taxon>
        <taxon>Gammaproteobacteria</taxon>
        <taxon>Lysobacterales</taxon>
        <taxon>Rhodanobacteraceae</taxon>
        <taxon>Dyella</taxon>
    </lineage>
</organism>
<feature type="compositionally biased region" description="Basic and acidic residues" evidence="1">
    <location>
        <begin position="66"/>
        <end position="82"/>
    </location>
</feature>
<keyword evidence="4" id="KW-1185">Reference proteome</keyword>
<evidence type="ECO:0000256" key="1">
    <source>
        <dbReference type="SAM" id="MobiDB-lite"/>
    </source>
</evidence>
<dbReference type="AlphaFoldDB" id="A0A075JWT9"/>
<feature type="region of interest" description="Disordered" evidence="1">
    <location>
        <begin position="43"/>
        <end position="96"/>
    </location>
</feature>
<gene>
    <name evidence="3" type="ORF">HY57_01000</name>
</gene>
<evidence type="ECO:0000313" key="3">
    <source>
        <dbReference type="EMBL" id="AIF45942.1"/>
    </source>
</evidence>
<feature type="compositionally biased region" description="Polar residues" evidence="1">
    <location>
        <begin position="54"/>
        <end position="65"/>
    </location>
</feature>
<dbReference type="EMBL" id="CP008884">
    <property type="protein sequence ID" value="AIF45942.1"/>
    <property type="molecule type" value="Genomic_DNA"/>
</dbReference>
<evidence type="ECO:0000256" key="2">
    <source>
        <dbReference type="SAM" id="SignalP"/>
    </source>
</evidence>
<feature type="compositionally biased region" description="Low complexity" evidence="1">
    <location>
        <begin position="43"/>
        <end position="53"/>
    </location>
</feature>
<name>A0A075JWT9_9GAMM</name>
<proteinExistence type="predicted"/>